<dbReference type="NCBIfam" id="TIGR01671">
    <property type="entry name" value="phage_TIGR01671"/>
    <property type="match status" value="1"/>
</dbReference>
<dbReference type="InterPro" id="IPR010024">
    <property type="entry name" value="CHP16711"/>
</dbReference>
<gene>
    <name evidence="2" type="ORF">A8708_26490</name>
</gene>
<dbReference type="InterPro" id="IPR019096">
    <property type="entry name" value="YopX_protein"/>
</dbReference>
<dbReference type="Proteomes" id="UP000078454">
    <property type="component" value="Unassembled WGS sequence"/>
</dbReference>
<organism evidence="2 3">
    <name type="scientific">Paenibacillus oryzisoli</name>
    <dbReference type="NCBI Taxonomy" id="1850517"/>
    <lineage>
        <taxon>Bacteria</taxon>
        <taxon>Bacillati</taxon>
        <taxon>Bacillota</taxon>
        <taxon>Bacilli</taxon>
        <taxon>Bacillales</taxon>
        <taxon>Paenibacillaceae</taxon>
        <taxon>Paenibacillus</taxon>
    </lineage>
</organism>
<dbReference type="Gene3D" id="2.30.30.290">
    <property type="entry name" value="YopX-like domains"/>
    <property type="match status" value="1"/>
</dbReference>
<dbReference type="OrthoDB" id="1809393at2"/>
<dbReference type="InterPro" id="IPR023385">
    <property type="entry name" value="YopX-like_C"/>
</dbReference>
<dbReference type="Pfam" id="PF09643">
    <property type="entry name" value="YopX"/>
    <property type="match status" value="1"/>
</dbReference>
<protein>
    <recommendedName>
        <fullName evidence="1">YopX protein domain-containing protein</fullName>
    </recommendedName>
</protein>
<dbReference type="RefSeq" id="WP_068663660.1">
    <property type="nucleotide sequence ID" value="NZ_LYPB01000058.1"/>
</dbReference>
<name>A0A198ADK2_9BACL</name>
<reference evidence="2 3" key="1">
    <citation type="submission" date="2016-05" db="EMBL/GenBank/DDBJ databases">
        <title>Paenibacillus sp. 1ZS3-15 nov., isolated from the rhizosphere soil.</title>
        <authorList>
            <person name="Zhang X.X."/>
            <person name="Zhang J."/>
        </authorList>
    </citation>
    <scope>NUCLEOTIDE SEQUENCE [LARGE SCALE GENOMIC DNA]</scope>
    <source>
        <strain evidence="2 3">1ZS3-15</strain>
    </source>
</reference>
<dbReference type="AlphaFoldDB" id="A0A198ADK2"/>
<accession>A0A198ADK2</accession>
<dbReference type="SUPFAM" id="SSF159006">
    <property type="entry name" value="YopX-like"/>
    <property type="match status" value="1"/>
</dbReference>
<evidence type="ECO:0000313" key="2">
    <source>
        <dbReference type="EMBL" id="OAS19262.1"/>
    </source>
</evidence>
<comment type="caution">
    <text evidence="2">The sequence shown here is derived from an EMBL/GenBank/DDBJ whole genome shotgun (WGS) entry which is preliminary data.</text>
</comment>
<evidence type="ECO:0000313" key="3">
    <source>
        <dbReference type="Proteomes" id="UP000078454"/>
    </source>
</evidence>
<keyword evidence="3" id="KW-1185">Reference proteome</keyword>
<dbReference type="EMBL" id="LYPB01000058">
    <property type="protein sequence ID" value="OAS19262.1"/>
    <property type="molecule type" value="Genomic_DNA"/>
</dbReference>
<evidence type="ECO:0000259" key="1">
    <source>
        <dbReference type="Pfam" id="PF09643"/>
    </source>
</evidence>
<dbReference type="STRING" id="1850517.A8708_26490"/>
<sequence length="119" mass="14001">MKEYKFRGWHPGRYSHQYEPKMFYDDKPGDCLVWKNQGQPLTIMQFTGLKDRNGKEVYEGDIVSFTDTYLNNMPERTGKVSFANASFYIECSTSNHFRWTDYDVEVIGNIHENPDMVPV</sequence>
<feature type="domain" description="YopX protein" evidence="1">
    <location>
        <begin position="18"/>
        <end position="115"/>
    </location>
</feature>
<proteinExistence type="predicted"/>